<dbReference type="OrthoDB" id="2883779at2"/>
<dbReference type="EMBL" id="CP011114">
    <property type="protein sequence ID" value="AKG34656.1"/>
    <property type="molecule type" value="Genomic_DNA"/>
</dbReference>
<dbReference type="RefSeq" id="WP_025693910.1">
    <property type="nucleotide sequence ID" value="NZ_ASQQ01000039.1"/>
</dbReference>
<dbReference type="AlphaFoldDB" id="A0A0F7CHP0"/>
<evidence type="ECO:0000313" key="1">
    <source>
        <dbReference type="EMBL" id="AKG34656.1"/>
    </source>
</evidence>
<dbReference type="HOGENOM" id="CLU_2288755_0_0_9"/>
<reference evidence="1 2" key="1">
    <citation type="submission" date="2015-03" db="EMBL/GenBank/DDBJ databases">
        <authorList>
            <person name="Abdul Halim M."/>
        </authorList>
    </citation>
    <scope>NUCLEOTIDE SEQUENCE [LARGE SCALE GENOMIC DNA]</scope>
    <source>
        <strain evidence="1 2">ATCC 35681</strain>
    </source>
</reference>
<evidence type="ECO:0000313" key="2">
    <source>
        <dbReference type="Proteomes" id="UP000034189"/>
    </source>
</evidence>
<name>A0A0F7CHP0_PAEDU</name>
<gene>
    <name evidence="1" type="ORF">VK70_08750</name>
</gene>
<dbReference type="PATRIC" id="fig|1333534.5.peg.1916"/>
<proteinExistence type="predicted"/>
<organism evidence="1 2">
    <name type="scientific">Paenibacillus durus ATCC 35681</name>
    <dbReference type="NCBI Taxonomy" id="1333534"/>
    <lineage>
        <taxon>Bacteria</taxon>
        <taxon>Bacillati</taxon>
        <taxon>Bacillota</taxon>
        <taxon>Bacilli</taxon>
        <taxon>Bacillales</taxon>
        <taxon>Paenibacillaceae</taxon>
        <taxon>Paenibacillus</taxon>
    </lineage>
</organism>
<accession>A0A0F7CHP0</accession>
<dbReference type="Proteomes" id="UP000034189">
    <property type="component" value="Chromosome"/>
</dbReference>
<sequence length="110" mass="12920">MQTPAKPATVQVPAHLYKDRYWRGTLHLFTKHSLLHRYFTSKYFDLEEGTIESAALKRLSRPWSQSEKFMLNLALHLFNENLAKVNLSDMDHLNGFNKQLVMEALRLRFG</sequence>
<protein>
    <submittedName>
        <fullName evidence="1">Uncharacterized protein</fullName>
    </submittedName>
</protein>
<reference evidence="1 2" key="2">
    <citation type="journal article" date="2016" name="Genome Announc.">
        <title>Genome Sequence of a Gram-Positive Diazotroph, Paenibacillus durus Type Strain ATCC 35681.</title>
        <authorList>
            <person name="Halim M.A."/>
            <person name="Rahman A.Y."/>
            <person name="Sim K.S."/>
            <person name="Yam H.C."/>
            <person name="Rahim A.A."/>
            <person name="Ghazali A.H."/>
            <person name="Najimudin N."/>
        </authorList>
    </citation>
    <scope>NUCLEOTIDE SEQUENCE [LARGE SCALE GENOMIC DNA]</scope>
    <source>
        <strain evidence="1 2">ATCC 35681</strain>
    </source>
</reference>